<dbReference type="CDD" id="cd00637">
    <property type="entry name" value="7tm_classA_rhodopsin-like"/>
    <property type="match status" value="1"/>
</dbReference>
<proteinExistence type="inferred from homology"/>
<gene>
    <name evidence="11" type="ORF">PLOB_00021305</name>
</gene>
<comment type="caution">
    <text evidence="11">The sequence shown here is derived from an EMBL/GenBank/DDBJ whole genome shotgun (WGS) entry which is preliminary data.</text>
</comment>
<evidence type="ECO:0000256" key="1">
    <source>
        <dbReference type="ARBA" id="ARBA00004141"/>
    </source>
</evidence>
<keyword evidence="3 9" id="KW-1133">Transmembrane helix</keyword>
<accession>A0ABN8NMH7</accession>
<keyword evidence="5 9" id="KW-0472">Membrane</keyword>
<evidence type="ECO:0000256" key="8">
    <source>
        <dbReference type="RuleBase" id="RU000688"/>
    </source>
</evidence>
<evidence type="ECO:0000256" key="9">
    <source>
        <dbReference type="SAM" id="Phobius"/>
    </source>
</evidence>
<feature type="domain" description="G-protein coupled receptors family 1 profile" evidence="10">
    <location>
        <begin position="36"/>
        <end position="294"/>
    </location>
</feature>
<sequence length="380" mass="42608">MNNSSTIQIQNPPCSHTVSSLFIAIMTSISVAAIIGNVLVTVVCLKTPSLRTITNYYIVNMAVSDLLCACFNWPLYATEGMLTRTKFITGSLASAVCKLGMYSRGVSQVVSVLSLVLIAVDRYIAIVFPLKSALLVGKNKRVMLLFITWFVPVVCGIPYIVYTDTVKVENHTFCRTLWGALANMIFNVAGFVVFYCTPLILMAILYIHIVKTLRKRKEMQGSASNKREQQHRKITKILISIVVAFFICWTPLCVYLSLKMFHPDLFLEDECKTLVALFFYVFPSLSTAINPIILFSLSTNFRQALESLGLQLCRFFQCCSILPSRIGSSRSTQITQAPEDTLDAANTENHRANGKRIVLQKFHRSSRRVSNLAFVNSMEM</sequence>
<feature type="transmembrane region" description="Helical" evidence="9">
    <location>
        <begin position="181"/>
        <end position="207"/>
    </location>
</feature>
<evidence type="ECO:0000256" key="5">
    <source>
        <dbReference type="ARBA" id="ARBA00023136"/>
    </source>
</evidence>
<dbReference type="PROSITE" id="PS50262">
    <property type="entry name" value="G_PROTEIN_RECEP_F1_2"/>
    <property type="match status" value="1"/>
</dbReference>
<evidence type="ECO:0000256" key="7">
    <source>
        <dbReference type="ARBA" id="ARBA00023224"/>
    </source>
</evidence>
<protein>
    <recommendedName>
        <fullName evidence="10">G-protein coupled receptors family 1 profile domain-containing protein</fullName>
    </recommendedName>
</protein>
<evidence type="ECO:0000259" key="10">
    <source>
        <dbReference type="PROSITE" id="PS50262"/>
    </source>
</evidence>
<dbReference type="SUPFAM" id="SSF81321">
    <property type="entry name" value="Family A G protein-coupled receptor-like"/>
    <property type="match status" value="1"/>
</dbReference>
<evidence type="ECO:0000256" key="2">
    <source>
        <dbReference type="ARBA" id="ARBA00022692"/>
    </source>
</evidence>
<dbReference type="Proteomes" id="UP001159405">
    <property type="component" value="Unassembled WGS sequence"/>
</dbReference>
<comment type="similarity">
    <text evidence="8">Belongs to the G-protein coupled receptor 1 family.</text>
</comment>
<dbReference type="PROSITE" id="PS00237">
    <property type="entry name" value="G_PROTEIN_RECEP_F1_1"/>
    <property type="match status" value="1"/>
</dbReference>
<evidence type="ECO:0000256" key="6">
    <source>
        <dbReference type="ARBA" id="ARBA00023170"/>
    </source>
</evidence>
<dbReference type="Gene3D" id="1.20.1070.10">
    <property type="entry name" value="Rhodopsin 7-helix transmembrane proteins"/>
    <property type="match status" value="1"/>
</dbReference>
<feature type="transmembrane region" description="Helical" evidence="9">
    <location>
        <begin position="109"/>
        <end position="130"/>
    </location>
</feature>
<name>A0ABN8NMH7_9CNID</name>
<dbReference type="SMART" id="SM01381">
    <property type="entry name" value="7TM_GPCR_Srsx"/>
    <property type="match status" value="1"/>
</dbReference>
<dbReference type="PANTHER" id="PTHR45695:SF15">
    <property type="entry name" value="OPSIN RH2"/>
    <property type="match status" value="1"/>
</dbReference>
<keyword evidence="12" id="KW-1185">Reference proteome</keyword>
<organism evidence="11 12">
    <name type="scientific">Porites lobata</name>
    <dbReference type="NCBI Taxonomy" id="104759"/>
    <lineage>
        <taxon>Eukaryota</taxon>
        <taxon>Metazoa</taxon>
        <taxon>Cnidaria</taxon>
        <taxon>Anthozoa</taxon>
        <taxon>Hexacorallia</taxon>
        <taxon>Scleractinia</taxon>
        <taxon>Fungiina</taxon>
        <taxon>Poritidae</taxon>
        <taxon>Porites</taxon>
    </lineage>
</organism>
<feature type="transmembrane region" description="Helical" evidence="9">
    <location>
        <begin position="142"/>
        <end position="161"/>
    </location>
</feature>
<feature type="transmembrane region" description="Helical" evidence="9">
    <location>
        <begin position="20"/>
        <end position="45"/>
    </location>
</feature>
<dbReference type="EMBL" id="CALNXK010000025">
    <property type="protein sequence ID" value="CAH3113069.1"/>
    <property type="molecule type" value="Genomic_DNA"/>
</dbReference>
<dbReference type="PRINTS" id="PR00237">
    <property type="entry name" value="GPCRRHODOPSN"/>
</dbReference>
<dbReference type="InterPro" id="IPR000276">
    <property type="entry name" value="GPCR_Rhodpsn"/>
</dbReference>
<feature type="transmembrane region" description="Helical" evidence="9">
    <location>
        <begin position="277"/>
        <end position="297"/>
    </location>
</feature>
<evidence type="ECO:0000313" key="11">
    <source>
        <dbReference type="EMBL" id="CAH3113069.1"/>
    </source>
</evidence>
<keyword evidence="4 8" id="KW-0297">G-protein coupled receptor</keyword>
<dbReference type="Pfam" id="PF00001">
    <property type="entry name" value="7tm_1"/>
    <property type="match status" value="1"/>
</dbReference>
<feature type="transmembrane region" description="Helical" evidence="9">
    <location>
        <begin position="237"/>
        <end position="257"/>
    </location>
</feature>
<dbReference type="PANTHER" id="PTHR45695">
    <property type="entry name" value="LEUCOKININ RECEPTOR-RELATED"/>
    <property type="match status" value="1"/>
</dbReference>
<feature type="transmembrane region" description="Helical" evidence="9">
    <location>
        <begin position="57"/>
        <end position="76"/>
    </location>
</feature>
<dbReference type="InterPro" id="IPR017452">
    <property type="entry name" value="GPCR_Rhodpsn_7TM"/>
</dbReference>
<evidence type="ECO:0000256" key="3">
    <source>
        <dbReference type="ARBA" id="ARBA00022989"/>
    </source>
</evidence>
<evidence type="ECO:0000313" key="12">
    <source>
        <dbReference type="Proteomes" id="UP001159405"/>
    </source>
</evidence>
<keyword evidence="7 8" id="KW-0807">Transducer</keyword>
<keyword evidence="2 8" id="KW-0812">Transmembrane</keyword>
<comment type="subcellular location">
    <subcellularLocation>
        <location evidence="1">Membrane</location>
        <topology evidence="1">Multi-pass membrane protein</topology>
    </subcellularLocation>
</comment>
<reference evidence="11 12" key="1">
    <citation type="submission" date="2022-05" db="EMBL/GenBank/DDBJ databases">
        <authorList>
            <consortium name="Genoscope - CEA"/>
            <person name="William W."/>
        </authorList>
    </citation>
    <scope>NUCLEOTIDE SEQUENCE [LARGE SCALE GENOMIC DNA]</scope>
</reference>
<keyword evidence="6 8" id="KW-0675">Receptor</keyword>
<evidence type="ECO:0000256" key="4">
    <source>
        <dbReference type="ARBA" id="ARBA00023040"/>
    </source>
</evidence>